<dbReference type="RefSeq" id="WP_127760064.1">
    <property type="nucleotide sequence ID" value="NZ_CP026095.1"/>
</dbReference>
<dbReference type="NCBIfam" id="TIGR00931">
    <property type="entry name" value="antiport_nhaC"/>
    <property type="match status" value="1"/>
</dbReference>
<keyword evidence="3" id="KW-0050">Antiport</keyword>
<dbReference type="OrthoDB" id="9762978at2"/>
<comment type="similarity">
    <text evidence="8">Belongs to the NhaC Na(+)/H(+) (TC 2.A.35) antiporter family.</text>
</comment>
<name>A0A3T0KQH8_9BACI</name>
<evidence type="ECO:0000256" key="8">
    <source>
        <dbReference type="ARBA" id="ARBA00038435"/>
    </source>
</evidence>
<evidence type="ECO:0000256" key="4">
    <source>
        <dbReference type="ARBA" id="ARBA00022475"/>
    </source>
</evidence>
<accession>A0A3T0KQH8</accession>
<dbReference type="AlphaFoldDB" id="A0A3T0KQH8"/>
<evidence type="ECO:0000256" key="5">
    <source>
        <dbReference type="ARBA" id="ARBA00022692"/>
    </source>
</evidence>
<keyword evidence="2" id="KW-0813">Transport</keyword>
<reference evidence="9 10" key="1">
    <citation type="submission" date="2018-01" db="EMBL/GenBank/DDBJ databases">
        <title>Bacillus asahii Genome sequencing and assembly.</title>
        <authorList>
            <person name="Jiang H."/>
            <person name="Feng Y."/>
            <person name="Zhao F."/>
            <person name="Lin X."/>
        </authorList>
    </citation>
    <scope>NUCLEOTIDE SEQUENCE [LARGE SCALE GENOMIC DNA]</scope>
    <source>
        <strain evidence="9 10">OM18</strain>
    </source>
</reference>
<protein>
    <submittedName>
        <fullName evidence="9">Sodium:proton antiporter</fullName>
    </submittedName>
</protein>
<evidence type="ECO:0000256" key="2">
    <source>
        <dbReference type="ARBA" id="ARBA00022448"/>
    </source>
</evidence>
<dbReference type="Pfam" id="PF03553">
    <property type="entry name" value="Na_H_antiporter"/>
    <property type="match status" value="1"/>
</dbReference>
<keyword evidence="7" id="KW-0472">Membrane</keyword>
<dbReference type="Proteomes" id="UP000283095">
    <property type="component" value="Chromosome"/>
</dbReference>
<dbReference type="PANTHER" id="PTHR33451">
    <property type="entry name" value="MALATE-2H(+)/NA(+)-LACTATE ANTIPORTER"/>
    <property type="match status" value="1"/>
</dbReference>
<dbReference type="InterPro" id="IPR004770">
    <property type="entry name" value="Na/H_antiport_NhaC"/>
</dbReference>
<dbReference type="GO" id="GO:0015297">
    <property type="term" value="F:antiporter activity"/>
    <property type="evidence" value="ECO:0007669"/>
    <property type="project" value="UniProtKB-KW"/>
</dbReference>
<dbReference type="EMBL" id="CP026095">
    <property type="protein sequence ID" value="AZV42626.1"/>
    <property type="molecule type" value="Genomic_DNA"/>
</dbReference>
<dbReference type="InterPro" id="IPR018461">
    <property type="entry name" value="Na/H_Antiport_NhaC-like_C"/>
</dbReference>
<evidence type="ECO:0000256" key="1">
    <source>
        <dbReference type="ARBA" id="ARBA00004651"/>
    </source>
</evidence>
<keyword evidence="4" id="KW-1003">Cell membrane</keyword>
<keyword evidence="6" id="KW-1133">Transmembrane helix</keyword>
<comment type="subcellular location">
    <subcellularLocation>
        <location evidence="1">Cell membrane</location>
        <topology evidence="1">Multi-pass membrane protein</topology>
    </subcellularLocation>
</comment>
<dbReference type="PANTHER" id="PTHR33451:SF6">
    <property type="entry name" value="NA(+)_H(+) ANTIPORTER NHAC"/>
    <property type="match status" value="1"/>
</dbReference>
<organism evidence="9 10">
    <name type="scientific">Peribacillus asahii</name>
    <dbReference type="NCBI Taxonomy" id="228899"/>
    <lineage>
        <taxon>Bacteria</taxon>
        <taxon>Bacillati</taxon>
        <taxon>Bacillota</taxon>
        <taxon>Bacilli</taxon>
        <taxon>Bacillales</taxon>
        <taxon>Bacillaceae</taxon>
        <taxon>Peribacillus</taxon>
    </lineage>
</organism>
<evidence type="ECO:0000313" key="10">
    <source>
        <dbReference type="Proteomes" id="UP000283095"/>
    </source>
</evidence>
<keyword evidence="5" id="KW-0812">Transmembrane</keyword>
<evidence type="ECO:0000256" key="6">
    <source>
        <dbReference type="ARBA" id="ARBA00022989"/>
    </source>
</evidence>
<evidence type="ECO:0000256" key="3">
    <source>
        <dbReference type="ARBA" id="ARBA00022449"/>
    </source>
</evidence>
<evidence type="ECO:0000256" key="7">
    <source>
        <dbReference type="ARBA" id="ARBA00023136"/>
    </source>
</evidence>
<proteinExistence type="inferred from homology"/>
<sequence>MKLENAKLKLPCIEATIVLACLFIIIGTGIIYFEMIPHMPILGGVLFLLLYGRIKGVSFSIMERAMMQGASSGLGAIYIFFFIGMLISSWMASGTIPTIMFYGFEFISGQAFYAVVFLITSLIGLCIGSSLTTAATIGVAFIGMASSLDFSLAITAGAIISGAFLGDKMSPLSDSTNLASGTVGVPLFEHIKNMLWTTIPGFVVTLVLFFFLSPKSSGSNVQEIEDMLSALSTHTTISLWSLLPFIVVGGMALKKVSAIPTLAAGIVSAIAITFIETPTQTVKEMANVLYSGFVLNSGVEQLDTILSRGGIESMYFSISLVLLALAMGGLLFELGIIPSILNAIQGLLINVGRLISATVFTGIGVNFLAGEQYLSVLLPGKAFQNKYSELGLEGKSLTRVLEDAGTVVNPLVPWGVCGVFLTQVLGVTTLEYAPFAFFCIVCPILSLVSGWTKIGLHFKK</sequence>
<evidence type="ECO:0000313" key="9">
    <source>
        <dbReference type="EMBL" id="AZV42626.1"/>
    </source>
</evidence>
<gene>
    <name evidence="9" type="primary">nhaC</name>
    <name evidence="9" type="ORF">BAOM_2017</name>
</gene>
<dbReference type="GO" id="GO:0005886">
    <property type="term" value="C:plasma membrane"/>
    <property type="evidence" value="ECO:0007669"/>
    <property type="project" value="UniProtKB-SubCell"/>
</dbReference>
<dbReference type="KEGG" id="pasa:BAOM_2017"/>
<dbReference type="InterPro" id="IPR052180">
    <property type="entry name" value="NhaC_Na-H+_Antiporter"/>
</dbReference>